<dbReference type="GO" id="GO:0005506">
    <property type="term" value="F:iron ion binding"/>
    <property type="evidence" value="ECO:0007669"/>
    <property type="project" value="InterPro"/>
</dbReference>
<comment type="caution">
    <text evidence="8">The sequence shown here is derived from an EMBL/GenBank/DDBJ whole genome shotgun (WGS) entry which is preliminary data.</text>
</comment>
<reference evidence="8 9" key="1">
    <citation type="submission" date="2018-12" db="EMBL/GenBank/DDBJ databases">
        <title>Croceicoccus ponticola sp. nov., a lipolytic bacterium isolated from seawater.</title>
        <authorList>
            <person name="Yoon J.-H."/>
        </authorList>
    </citation>
    <scope>NUCLEOTIDE SEQUENCE [LARGE SCALE GENOMIC DNA]</scope>
    <source>
        <strain evidence="8 9">GM-16</strain>
    </source>
</reference>
<feature type="domain" description="Rieske" evidence="7">
    <location>
        <begin position="67"/>
        <end position="175"/>
    </location>
</feature>
<dbReference type="InterPro" id="IPR036922">
    <property type="entry name" value="Rieske_2Fe-2S_sf"/>
</dbReference>
<evidence type="ECO:0000313" key="9">
    <source>
        <dbReference type="Proteomes" id="UP000283003"/>
    </source>
</evidence>
<name>A0A437GW87_9SPHN</name>
<dbReference type="Pfam" id="PF00355">
    <property type="entry name" value="Rieske"/>
    <property type="match status" value="1"/>
</dbReference>
<evidence type="ECO:0000313" key="8">
    <source>
        <dbReference type="EMBL" id="RVQ66400.1"/>
    </source>
</evidence>
<keyword evidence="6" id="KW-0411">Iron-sulfur</keyword>
<keyword evidence="5" id="KW-0408">Iron</keyword>
<accession>A0A437GW87</accession>
<dbReference type="InterPro" id="IPR017941">
    <property type="entry name" value="Rieske_2Fe-2S"/>
</dbReference>
<keyword evidence="8" id="KW-0223">Dioxygenase</keyword>
<evidence type="ECO:0000256" key="6">
    <source>
        <dbReference type="ARBA" id="ARBA00023014"/>
    </source>
</evidence>
<evidence type="ECO:0000256" key="3">
    <source>
        <dbReference type="ARBA" id="ARBA00022723"/>
    </source>
</evidence>
<comment type="cofactor">
    <cofactor evidence="1">
        <name>Fe cation</name>
        <dbReference type="ChEBI" id="CHEBI:24875"/>
    </cofactor>
</comment>
<protein>
    <submittedName>
        <fullName evidence="8">Aromatic ring-hydroxylating dioxygenase subunit alpha</fullName>
    </submittedName>
</protein>
<dbReference type="PROSITE" id="PS51296">
    <property type="entry name" value="RIESKE"/>
    <property type="match status" value="1"/>
</dbReference>
<organism evidence="8 9">
    <name type="scientific">Croceicoccus ponticola</name>
    <dbReference type="NCBI Taxonomy" id="2217664"/>
    <lineage>
        <taxon>Bacteria</taxon>
        <taxon>Pseudomonadati</taxon>
        <taxon>Pseudomonadota</taxon>
        <taxon>Alphaproteobacteria</taxon>
        <taxon>Sphingomonadales</taxon>
        <taxon>Erythrobacteraceae</taxon>
        <taxon>Croceicoccus</taxon>
    </lineage>
</organism>
<dbReference type="CDD" id="cd03469">
    <property type="entry name" value="Rieske_RO_Alpha_N"/>
    <property type="match status" value="1"/>
</dbReference>
<dbReference type="Gene3D" id="3.90.380.10">
    <property type="entry name" value="Naphthalene 1,2-dioxygenase Alpha Subunit, Chain A, domain 1"/>
    <property type="match status" value="1"/>
</dbReference>
<dbReference type="GO" id="GO:0051537">
    <property type="term" value="F:2 iron, 2 sulfur cluster binding"/>
    <property type="evidence" value="ECO:0007669"/>
    <property type="project" value="UniProtKB-KW"/>
</dbReference>
<dbReference type="AlphaFoldDB" id="A0A437GW87"/>
<dbReference type="GO" id="GO:0051213">
    <property type="term" value="F:dioxygenase activity"/>
    <property type="evidence" value="ECO:0007669"/>
    <property type="project" value="UniProtKB-KW"/>
</dbReference>
<evidence type="ECO:0000256" key="1">
    <source>
        <dbReference type="ARBA" id="ARBA00001962"/>
    </source>
</evidence>
<dbReference type="PRINTS" id="PR00090">
    <property type="entry name" value="RNGDIOXGNASE"/>
</dbReference>
<dbReference type="CDD" id="cd08882">
    <property type="entry name" value="RHO_alpha_C_MupW-like"/>
    <property type="match status" value="1"/>
</dbReference>
<keyword evidence="3" id="KW-0479">Metal-binding</keyword>
<keyword evidence="9" id="KW-1185">Reference proteome</keyword>
<dbReference type="PANTHER" id="PTHR43756:SF5">
    <property type="entry name" value="CHOLINE MONOOXYGENASE, CHLOROPLASTIC"/>
    <property type="match status" value="1"/>
</dbReference>
<dbReference type="SUPFAM" id="SSF50022">
    <property type="entry name" value="ISP domain"/>
    <property type="match status" value="1"/>
</dbReference>
<gene>
    <name evidence="8" type="ORF">EKN06_10240</name>
</gene>
<evidence type="ECO:0000256" key="4">
    <source>
        <dbReference type="ARBA" id="ARBA00023002"/>
    </source>
</evidence>
<sequence>MAVMEVRKKHCWERAEADMWQENSFVAFGGDVSPQPTERATLDREHYCGKATMQKEFDTVWTKAWLIAGIERDLEEPGDFITFDIAHESILITRTEDGGLSAVYNVCQHRGNRLHIQPYGSVARAHTCPYHGWSYGLDGTLLNVPDRDRFSPGVDCAAKSLKSVNVGTSNGLIWVNLAVDPLPLEDFLGSLVGELMPYRLEAMHVVREQTCELDANWKTVIDNFAEVYHVDFIHAQHASFVNCRDARVDLFPYGHTVFRVDGYVVNPRYPVPDEPPPILSGALQALGLDPGDFHGRVDEIRRAAQVQKRKLGARAGFDYSALTDDQVSDIWQYNLFPNTIMTVKPEEVWIMRQRPHPTDPQKCFFDKITLAMPVRQSDDETSLVLIGDVEAAKAMKSGQRPEREVFTQADVTNGSMSMTETVDQDIFYLPYMQAGMNSAGFDEAVLSDDENRIRHFHDWLATWMAGQIPRPS</sequence>
<evidence type="ECO:0000256" key="2">
    <source>
        <dbReference type="ARBA" id="ARBA00022714"/>
    </source>
</evidence>
<dbReference type="PANTHER" id="PTHR43756">
    <property type="entry name" value="CHOLINE MONOOXYGENASE, CHLOROPLASTIC"/>
    <property type="match status" value="1"/>
</dbReference>
<dbReference type="Pfam" id="PF00848">
    <property type="entry name" value="Ring_hydroxyl_A"/>
    <property type="match status" value="1"/>
</dbReference>
<dbReference type="Proteomes" id="UP000283003">
    <property type="component" value="Unassembled WGS sequence"/>
</dbReference>
<dbReference type="OrthoDB" id="7456916at2"/>
<evidence type="ECO:0000256" key="5">
    <source>
        <dbReference type="ARBA" id="ARBA00023004"/>
    </source>
</evidence>
<dbReference type="EMBL" id="RXOL01000004">
    <property type="protein sequence ID" value="RVQ66400.1"/>
    <property type="molecule type" value="Genomic_DNA"/>
</dbReference>
<dbReference type="InterPro" id="IPR001663">
    <property type="entry name" value="Rng_hydr_dOase-A"/>
</dbReference>
<evidence type="ECO:0000259" key="7">
    <source>
        <dbReference type="PROSITE" id="PS51296"/>
    </source>
</evidence>
<proteinExistence type="predicted"/>
<dbReference type="Gene3D" id="2.102.10.10">
    <property type="entry name" value="Rieske [2Fe-2S] iron-sulphur domain"/>
    <property type="match status" value="1"/>
</dbReference>
<keyword evidence="4" id="KW-0560">Oxidoreductase</keyword>
<dbReference type="SUPFAM" id="SSF55961">
    <property type="entry name" value="Bet v1-like"/>
    <property type="match status" value="1"/>
</dbReference>
<keyword evidence="2" id="KW-0001">2Fe-2S</keyword>
<dbReference type="InterPro" id="IPR015879">
    <property type="entry name" value="Ring_hydroxy_dOase_asu_C_dom"/>
</dbReference>